<dbReference type="InterPro" id="IPR026634">
    <property type="entry name" value="TPST-like"/>
</dbReference>
<keyword evidence="3" id="KW-1185">Reference proteome</keyword>
<dbReference type="Pfam" id="PF13469">
    <property type="entry name" value="Sulfotransfer_3"/>
    <property type="match status" value="1"/>
</dbReference>
<reference evidence="3" key="1">
    <citation type="journal article" date="2019" name="Int. J. Syst. Evol. Microbiol.">
        <title>The Global Catalogue of Microorganisms (GCM) 10K type strain sequencing project: providing services to taxonomists for standard genome sequencing and annotation.</title>
        <authorList>
            <consortium name="The Broad Institute Genomics Platform"/>
            <consortium name="The Broad Institute Genome Sequencing Center for Infectious Disease"/>
            <person name="Wu L."/>
            <person name="Ma J."/>
        </authorList>
    </citation>
    <scope>NUCLEOTIDE SEQUENCE [LARGE SCALE GENOMIC DNA]</scope>
    <source>
        <strain evidence="3">NBRC 111756</strain>
    </source>
</reference>
<gene>
    <name evidence="2" type="ORF">ACFQDL_01960</name>
</gene>
<dbReference type="GO" id="GO:0016740">
    <property type="term" value="F:transferase activity"/>
    <property type="evidence" value="ECO:0007669"/>
    <property type="project" value="UniProtKB-KW"/>
</dbReference>
<dbReference type="EC" id="2.8.2.-" evidence="2"/>
<dbReference type="Gene3D" id="3.40.50.300">
    <property type="entry name" value="P-loop containing nucleotide triphosphate hydrolases"/>
    <property type="match status" value="1"/>
</dbReference>
<proteinExistence type="predicted"/>
<dbReference type="EMBL" id="JBHSWE010000001">
    <property type="protein sequence ID" value="MFC6669009.1"/>
    <property type="molecule type" value="Genomic_DNA"/>
</dbReference>
<dbReference type="InterPro" id="IPR027417">
    <property type="entry name" value="P-loop_NTPase"/>
</dbReference>
<dbReference type="SUPFAM" id="SSF52540">
    <property type="entry name" value="P-loop containing nucleoside triphosphate hydrolases"/>
    <property type="match status" value="1"/>
</dbReference>
<evidence type="ECO:0000256" key="1">
    <source>
        <dbReference type="ARBA" id="ARBA00022679"/>
    </source>
</evidence>
<evidence type="ECO:0000313" key="2">
    <source>
        <dbReference type="EMBL" id="MFC6669009.1"/>
    </source>
</evidence>
<keyword evidence="1 2" id="KW-0808">Transferase</keyword>
<evidence type="ECO:0000313" key="3">
    <source>
        <dbReference type="Proteomes" id="UP001596422"/>
    </source>
</evidence>
<dbReference type="RefSeq" id="WP_379907555.1">
    <property type="nucleotide sequence ID" value="NZ_JBHSWE010000001.1"/>
</dbReference>
<dbReference type="PANTHER" id="PTHR12788:SF10">
    <property type="entry name" value="PROTEIN-TYROSINE SULFOTRANSFERASE"/>
    <property type="match status" value="1"/>
</dbReference>
<dbReference type="Proteomes" id="UP001596422">
    <property type="component" value="Unassembled WGS sequence"/>
</dbReference>
<dbReference type="PANTHER" id="PTHR12788">
    <property type="entry name" value="PROTEIN-TYROSINE SULFOTRANSFERASE 2"/>
    <property type="match status" value="1"/>
</dbReference>
<accession>A0ABW1ZU73</accession>
<name>A0ABW1ZU73_9GAMM</name>
<sequence length="211" mass="24277">MNEISDIGPCFLVGPPRSGTTLLTAMLNTHSLVGAGPETHFFSKIKEDEWREMLADPDWPKKAVDKISSVKLVGQNVIGLFEISSEDLYDTLTNCERSINAVLNGFFSIYLNKKGKSIWVEKTPNHLLFLDLIRKEFPKAKIIRIVRDPRDSCNSMSKLNWTYHPVSNAYIWNEWFEKSRVFLKTIIILFRLGMKILLVILKSTYEEYVTS</sequence>
<comment type="caution">
    <text evidence="2">The sequence shown here is derived from an EMBL/GenBank/DDBJ whole genome shotgun (WGS) entry which is preliminary data.</text>
</comment>
<protein>
    <submittedName>
        <fullName evidence="2">Sulfotransferase family protein</fullName>
        <ecNumber evidence="2">2.8.2.-</ecNumber>
    </submittedName>
</protein>
<organism evidence="2 3">
    <name type="scientific">Marinobacterium aestuariivivens</name>
    <dbReference type="NCBI Taxonomy" id="1698799"/>
    <lineage>
        <taxon>Bacteria</taxon>
        <taxon>Pseudomonadati</taxon>
        <taxon>Pseudomonadota</taxon>
        <taxon>Gammaproteobacteria</taxon>
        <taxon>Oceanospirillales</taxon>
        <taxon>Oceanospirillaceae</taxon>
        <taxon>Marinobacterium</taxon>
    </lineage>
</organism>